<keyword evidence="2" id="KW-0808">Transferase</keyword>
<dbReference type="Proteomes" id="UP000320176">
    <property type="component" value="Unassembled WGS sequence"/>
</dbReference>
<dbReference type="InterPro" id="IPR009725">
    <property type="entry name" value="3_dmu_93_MTrfase"/>
</dbReference>
<accession>A0A5C6B049</accession>
<proteinExistence type="predicted"/>
<dbReference type="OrthoDB" id="9806473at2"/>
<dbReference type="PANTHER" id="PTHR33990">
    <property type="entry name" value="PROTEIN YJDN-RELATED"/>
    <property type="match status" value="1"/>
</dbReference>
<name>A0A5C6B049_9BACT</name>
<reference evidence="2 3" key="1">
    <citation type="submission" date="2019-02" db="EMBL/GenBank/DDBJ databases">
        <title>Deep-cultivation of Planctomycetes and their phenomic and genomic characterization uncovers novel biology.</title>
        <authorList>
            <person name="Wiegand S."/>
            <person name="Jogler M."/>
            <person name="Boedeker C."/>
            <person name="Pinto D."/>
            <person name="Vollmers J."/>
            <person name="Rivas-Marin E."/>
            <person name="Kohn T."/>
            <person name="Peeters S.H."/>
            <person name="Heuer A."/>
            <person name="Rast P."/>
            <person name="Oberbeckmann S."/>
            <person name="Bunk B."/>
            <person name="Jeske O."/>
            <person name="Meyerdierks A."/>
            <person name="Storesund J.E."/>
            <person name="Kallscheuer N."/>
            <person name="Luecker S."/>
            <person name="Lage O.M."/>
            <person name="Pohl T."/>
            <person name="Merkel B.J."/>
            <person name="Hornburger P."/>
            <person name="Mueller R.-W."/>
            <person name="Bruemmer F."/>
            <person name="Labrenz M."/>
            <person name="Spormann A.M."/>
            <person name="Op Den Camp H."/>
            <person name="Overmann J."/>
            <person name="Amann R."/>
            <person name="Jetten M.S.M."/>
            <person name="Mascher T."/>
            <person name="Medema M.H."/>
            <person name="Devos D.P."/>
            <person name="Kaster A.-K."/>
            <person name="Ovreas L."/>
            <person name="Rohde M."/>
            <person name="Galperin M.Y."/>
            <person name="Jogler C."/>
        </authorList>
    </citation>
    <scope>NUCLEOTIDE SEQUENCE [LARGE SCALE GENOMIC DNA]</scope>
    <source>
        <strain evidence="2 3">Pla52n</strain>
    </source>
</reference>
<dbReference type="PIRSF" id="PIRSF021700">
    <property type="entry name" value="3_dmu_93_MTrfase"/>
    <property type="match status" value="1"/>
</dbReference>
<gene>
    <name evidence="2" type="ORF">Pla52n_28730</name>
</gene>
<evidence type="ECO:0000313" key="2">
    <source>
        <dbReference type="EMBL" id="TWU04829.1"/>
    </source>
</evidence>
<comment type="caution">
    <text evidence="2">The sequence shown here is derived from an EMBL/GenBank/DDBJ whole genome shotgun (WGS) entry which is preliminary data.</text>
</comment>
<dbReference type="CDD" id="cd06588">
    <property type="entry name" value="PhnB_like"/>
    <property type="match status" value="1"/>
</dbReference>
<dbReference type="GO" id="GO:0032259">
    <property type="term" value="P:methylation"/>
    <property type="evidence" value="ECO:0007669"/>
    <property type="project" value="UniProtKB-KW"/>
</dbReference>
<keyword evidence="2" id="KW-0830">Ubiquinone</keyword>
<dbReference type="AlphaFoldDB" id="A0A5C6B049"/>
<dbReference type="GO" id="GO:0008168">
    <property type="term" value="F:methyltransferase activity"/>
    <property type="evidence" value="ECO:0007669"/>
    <property type="project" value="UniProtKB-KW"/>
</dbReference>
<dbReference type="EMBL" id="SJPN01000003">
    <property type="protein sequence ID" value="TWU04829.1"/>
    <property type="molecule type" value="Genomic_DNA"/>
</dbReference>
<dbReference type="InterPro" id="IPR029068">
    <property type="entry name" value="Glyas_Bleomycin-R_OHBP_Dase"/>
</dbReference>
<organism evidence="2 3">
    <name type="scientific">Stieleria varia</name>
    <dbReference type="NCBI Taxonomy" id="2528005"/>
    <lineage>
        <taxon>Bacteria</taxon>
        <taxon>Pseudomonadati</taxon>
        <taxon>Planctomycetota</taxon>
        <taxon>Planctomycetia</taxon>
        <taxon>Pirellulales</taxon>
        <taxon>Pirellulaceae</taxon>
        <taxon>Stieleria</taxon>
    </lineage>
</organism>
<evidence type="ECO:0000313" key="3">
    <source>
        <dbReference type="Proteomes" id="UP000320176"/>
    </source>
</evidence>
<keyword evidence="2" id="KW-0489">Methyltransferase</keyword>
<dbReference type="Gene3D" id="3.10.180.10">
    <property type="entry name" value="2,3-Dihydroxybiphenyl 1,2-Dioxygenase, domain 1"/>
    <property type="match status" value="1"/>
</dbReference>
<dbReference type="Pfam" id="PF06983">
    <property type="entry name" value="3-dmu-9_3-mt"/>
    <property type="match status" value="1"/>
</dbReference>
<dbReference type="RefSeq" id="WP_146520177.1">
    <property type="nucleotide sequence ID" value="NZ_CP151726.1"/>
</dbReference>
<dbReference type="SUPFAM" id="SSF54593">
    <property type="entry name" value="Glyoxalase/Bleomycin resistance protein/Dihydroxybiphenyl dioxygenase"/>
    <property type="match status" value="1"/>
</dbReference>
<evidence type="ECO:0000259" key="1">
    <source>
        <dbReference type="Pfam" id="PF06983"/>
    </source>
</evidence>
<dbReference type="InterPro" id="IPR028973">
    <property type="entry name" value="PhnB-like"/>
</dbReference>
<keyword evidence="3" id="KW-1185">Reference proteome</keyword>
<sequence length="156" mass="17628">MQLQQKITPFFTYPDCAQQAAEFYVSVLPDSAIVRTVRNPANDAILTVEFELCGMKFVALNAGQDWKFTEAFSLSVACDDQQELDDLWEKLQADGGSELACGWLKDRFGMCWQIVPAQLSRWLDSGKPENIQRMFESVWSMKKLDIATLQAAFDGT</sequence>
<feature type="domain" description="PhnB-like" evidence="1">
    <location>
        <begin position="5"/>
        <end position="115"/>
    </location>
</feature>
<protein>
    <submittedName>
        <fullName evidence="2">3-demethylubiquinone-9 3-methyltransferase</fullName>
    </submittedName>
</protein>